<dbReference type="Pfam" id="PF13585">
    <property type="entry name" value="CHU_C"/>
    <property type="match status" value="1"/>
</dbReference>
<dbReference type="PANTHER" id="PTHR36721">
    <property type="entry name" value="PROLINE-RICH FAMILY PROTEIN"/>
    <property type="match status" value="1"/>
</dbReference>
<dbReference type="Gene3D" id="3.40.390.10">
    <property type="entry name" value="Collagenase (Catalytic Domain)"/>
    <property type="match status" value="1"/>
</dbReference>
<feature type="chain" id="PRO_5045293230" evidence="2">
    <location>
        <begin position="20"/>
        <end position="1283"/>
    </location>
</feature>
<dbReference type="Proteomes" id="UP001311730">
    <property type="component" value="Unassembled WGS sequence"/>
</dbReference>
<dbReference type="InterPro" id="IPR024079">
    <property type="entry name" value="MetalloPept_cat_dom_sf"/>
</dbReference>
<evidence type="ECO:0000313" key="3">
    <source>
        <dbReference type="EMBL" id="MEB3075570.1"/>
    </source>
</evidence>
<keyword evidence="2" id="KW-0732">Signal</keyword>
<dbReference type="EMBL" id="JAYKBW010000010">
    <property type="protein sequence ID" value="MEB3075570.1"/>
    <property type="molecule type" value="Genomic_DNA"/>
</dbReference>
<dbReference type="RefSeq" id="WP_323983746.1">
    <property type="nucleotide sequence ID" value="NZ_JAYKBW010000010.1"/>
</dbReference>
<dbReference type="SUPFAM" id="SSF55486">
    <property type="entry name" value="Metalloproteases ('zincins'), catalytic domain"/>
    <property type="match status" value="1"/>
</dbReference>
<feature type="region of interest" description="Disordered" evidence="1">
    <location>
        <begin position="736"/>
        <end position="758"/>
    </location>
</feature>
<keyword evidence="4" id="KW-1185">Reference proteome</keyword>
<accession>A0ABU5Z9C6</accession>
<comment type="caution">
    <text evidence="3">The sequence shown here is derived from an EMBL/GenBank/DDBJ whole genome shotgun (WGS) entry which is preliminary data.</text>
</comment>
<dbReference type="Pfam" id="PF13582">
    <property type="entry name" value="Reprolysin_3"/>
    <property type="match status" value="1"/>
</dbReference>
<reference evidence="3 4" key="1">
    <citation type="submission" date="2023-12" db="EMBL/GenBank/DDBJ databases">
        <title>Genomic sequences of Capnocytophaga and Parvimonas strains.</title>
        <authorList>
            <person name="Watt R.M."/>
            <person name="Wang M."/>
            <person name="Yang T."/>
            <person name="Tong W.M."/>
        </authorList>
    </citation>
    <scope>NUCLEOTIDE SEQUENCE [LARGE SCALE GENOMIC DNA]</scope>
    <source>
        <strain evidence="3 4">CCUG 13096</strain>
    </source>
</reference>
<sequence>MKAILRCLFLLIGIQIAQAQDNLQAIYAHFAYSSVVWSITLPHTNEALPIHWQERQGNFNNKGYRTFVGYYGETFVGTLSLSEQTLFGEILYGGKAYVLTISDKGILQLTQERKIRCGATTIQKKNAPKVSHGVGFRNMFPESDEDKNDPPITQPKPYNLLYPNSLIHTDGVWREYRLALPVDYSYYVMKKPFNRDKAKIRAFWYATETFLNELYGNDIGVHFELIDDDQLIFTSPEEALFPNIQGGNEVVNNGTIVLNKKYDPKKYDLAVILTDFRERYNGLAAVYAAYQEHQKACAAARPVGPSTIAHEIGHMFGADHTFSNGGQYSEKTETDSGQSIMSYGHEYPRDFFSLISVQIIRAFLGNSMAYYADKAYTQERGKRVEGTGSNLVYGVKTQNRPPSLERARLKQEYVIPQNTYFQFYLSATDPEGDALTYMAHPADRRFHSSRSHAQFLTYKGTASNHIRFQEEWFEVERNTFAVAKGTVSYHPGTFTFWLGVADHNKDNPHHVPQYDVVETKVKIVKGKPFEIQGFDNGDKYKPNRVYHAGDRLTLHWQVDTDIFSPESKVRILLSDDSGKTYKYVLVGEAPNNGSCEITLPNVSIGTTHGYFGNPKGQGIIKLEVIDGLAYALSTKSPYKDGGFILEKDNHTPDPLQFVAASLPKDISVATEADVPTVQLPTATGGCTTPVVSYQDHHNTTGYAPNTAIERTFRAEDSCGNYMTYTQLILIGENKISFPTSKPEGGETPAPQPQPKPKTEPLAFVSGSLPPQQLTVACREAIPAPATLALQGGCGVITETMQQQPVATTEACYAIKRTYIFTDECQADLTFEQIIMIKDEQPPVFVELLPKDLTIEEGTPIPVQANLTATDNCQGVRVTTYQQQQLKGGRLAKVIYQWVAEDNCNNRITHTQVITITPRAPLSFLTANLPKDIELSCAETLPEAIILPTEGGCPPVTLTYEDIKQPGYCPHSYAIMRIYTATDRCGAAIHYTQLIKVVDNTPPVFVGTLPQDRSIEEGSPLPDEQTLTATDDCGEATVVFQKTEVAGTPAKVLYQWIATDACGNKTNHTQTITLVPKPKPEPAPTPEPKPAPTPEPKPEPAPTPAPTPEPTPEPAPTPEPTPEPAPTPEPKPEPAPTPEPTPEPAPTPEPEPKPAPTPEPKPEPAPKPAPTPDPAPNPDPQPIPDRIEEIKQIEVYNGVSTENYFRVENTDPNTPIEVVIFNEMGLIVYKSAHYQDQGDLFTGYANVKGVVASGQRLSSGTYFYILSYTHNGRQETKKGFLYLR</sequence>
<evidence type="ECO:0000313" key="4">
    <source>
        <dbReference type="Proteomes" id="UP001311730"/>
    </source>
</evidence>
<name>A0ABU5Z9C6_9FLAO</name>
<evidence type="ECO:0000256" key="2">
    <source>
        <dbReference type="SAM" id="SignalP"/>
    </source>
</evidence>
<gene>
    <name evidence="3" type="ORF">VJJ08_09705</name>
</gene>
<proteinExistence type="predicted"/>
<protein>
    <submittedName>
        <fullName evidence="3">M12 family metallo-peptidase</fullName>
    </submittedName>
</protein>
<organism evidence="3 4">
    <name type="scientific">Capnocytophaga gingivalis</name>
    <dbReference type="NCBI Taxonomy" id="1017"/>
    <lineage>
        <taxon>Bacteria</taxon>
        <taxon>Pseudomonadati</taxon>
        <taxon>Bacteroidota</taxon>
        <taxon>Flavobacteriia</taxon>
        <taxon>Flavobacteriales</taxon>
        <taxon>Flavobacteriaceae</taxon>
        <taxon>Capnocytophaga</taxon>
    </lineage>
</organism>
<dbReference type="PANTHER" id="PTHR36721:SF1">
    <property type="entry name" value="OS04G0446401 PROTEIN"/>
    <property type="match status" value="1"/>
</dbReference>
<feature type="compositionally biased region" description="Pro residues" evidence="1">
    <location>
        <begin position="1080"/>
        <end position="1182"/>
    </location>
</feature>
<evidence type="ECO:0000256" key="1">
    <source>
        <dbReference type="SAM" id="MobiDB-lite"/>
    </source>
</evidence>
<feature type="region of interest" description="Disordered" evidence="1">
    <location>
        <begin position="1069"/>
        <end position="1183"/>
    </location>
</feature>
<feature type="signal peptide" evidence="2">
    <location>
        <begin position="1"/>
        <end position="19"/>
    </location>
</feature>